<evidence type="ECO:0000313" key="7">
    <source>
        <dbReference type="EMBL" id="NID12925.1"/>
    </source>
</evidence>
<evidence type="ECO:0000256" key="1">
    <source>
        <dbReference type="ARBA" id="ARBA00004141"/>
    </source>
</evidence>
<protein>
    <submittedName>
        <fullName evidence="7">Ceramidase</fullName>
    </submittedName>
</protein>
<accession>A0ABX0QKD2</accession>
<feature type="transmembrane region" description="Helical" evidence="6">
    <location>
        <begin position="252"/>
        <end position="269"/>
    </location>
</feature>
<reference evidence="8" key="1">
    <citation type="submission" date="2019-09" db="EMBL/GenBank/DDBJ databases">
        <authorList>
            <person name="Jung D.-H."/>
        </authorList>
    </citation>
    <scope>NUCLEOTIDE SEQUENCE [LARGE SCALE GENOMIC DNA]</scope>
    <source>
        <strain evidence="8">JA-25</strain>
    </source>
</reference>
<evidence type="ECO:0000313" key="8">
    <source>
        <dbReference type="Proteomes" id="UP000606008"/>
    </source>
</evidence>
<feature type="transmembrane region" description="Helical" evidence="6">
    <location>
        <begin position="66"/>
        <end position="83"/>
    </location>
</feature>
<feature type="transmembrane region" description="Helical" evidence="6">
    <location>
        <begin position="190"/>
        <end position="208"/>
    </location>
</feature>
<comment type="caution">
    <text evidence="7">The sequence shown here is derived from an EMBL/GenBank/DDBJ whole genome shotgun (WGS) entry which is preliminary data.</text>
</comment>
<feature type="transmembrane region" description="Helical" evidence="6">
    <location>
        <begin position="104"/>
        <end position="125"/>
    </location>
</feature>
<keyword evidence="3" id="KW-0378">Hydrolase</keyword>
<keyword evidence="8" id="KW-1185">Reference proteome</keyword>
<comment type="subcellular location">
    <subcellularLocation>
        <location evidence="1">Membrane</location>
        <topology evidence="1">Multi-pass membrane protein</topology>
    </subcellularLocation>
</comment>
<reference evidence="8" key="2">
    <citation type="submission" date="2023-07" db="EMBL/GenBank/DDBJ databases">
        <authorList>
            <person name="Jung D.-H."/>
        </authorList>
    </citation>
    <scope>NUCLEOTIDE SEQUENCE [LARGE SCALE GENOMIC DNA]</scope>
    <source>
        <strain evidence="8">JA-25</strain>
    </source>
</reference>
<keyword evidence="5 6" id="KW-0472">Membrane</keyword>
<sequence length="274" mass="30597">MEKSVVVRLSSQAAAVTLGMLAIWFGLDSFVNGSVWEGMVISKSALVVEYCEFNNVARFFHQRMNTYSNLSYFFFGVLILLIARYDQTHQSAIKRQNRLEAFPALSALMGLCFIYLSFGSAFFHASLTYVGQRVDMNGTYSITLVLVTIALYHVLHKLRLTPLAKLSWVVSLVVLIGLFLKIALLVSSAVLLPSLILALLLLIAVNYVQFRRKRSGVVAVASLVLMVVAVKFRTLDVQKIGCDPHSLMQGHSIWHLLTALSSVCSYSFFRFAKQ</sequence>
<feature type="transmembrane region" description="Helical" evidence="6">
    <location>
        <begin position="137"/>
        <end position="154"/>
    </location>
</feature>
<feature type="transmembrane region" description="Helical" evidence="6">
    <location>
        <begin position="215"/>
        <end position="232"/>
    </location>
</feature>
<name>A0ABX0QKD2_9BACT</name>
<evidence type="ECO:0000256" key="6">
    <source>
        <dbReference type="SAM" id="Phobius"/>
    </source>
</evidence>
<dbReference type="EMBL" id="WAEL01000009">
    <property type="protein sequence ID" value="NID12925.1"/>
    <property type="molecule type" value="Genomic_DNA"/>
</dbReference>
<feature type="transmembrane region" description="Helical" evidence="6">
    <location>
        <begin position="7"/>
        <end position="27"/>
    </location>
</feature>
<dbReference type="Proteomes" id="UP000606008">
    <property type="component" value="Unassembled WGS sequence"/>
</dbReference>
<feature type="transmembrane region" description="Helical" evidence="6">
    <location>
        <begin position="166"/>
        <end position="184"/>
    </location>
</feature>
<evidence type="ECO:0000256" key="2">
    <source>
        <dbReference type="ARBA" id="ARBA00022692"/>
    </source>
</evidence>
<keyword evidence="2 6" id="KW-0812">Transmembrane</keyword>
<evidence type="ECO:0000256" key="3">
    <source>
        <dbReference type="ARBA" id="ARBA00022801"/>
    </source>
</evidence>
<keyword evidence="4 6" id="KW-1133">Transmembrane helix</keyword>
<proteinExistence type="predicted"/>
<evidence type="ECO:0000256" key="5">
    <source>
        <dbReference type="ARBA" id="ARBA00023136"/>
    </source>
</evidence>
<dbReference type="InterPro" id="IPR008901">
    <property type="entry name" value="ACER"/>
</dbReference>
<organism evidence="7 8">
    <name type="scientific">Fibrivirga algicola</name>
    <dbReference type="NCBI Taxonomy" id="2950420"/>
    <lineage>
        <taxon>Bacteria</taxon>
        <taxon>Pseudomonadati</taxon>
        <taxon>Bacteroidota</taxon>
        <taxon>Cytophagia</taxon>
        <taxon>Cytophagales</taxon>
        <taxon>Spirosomataceae</taxon>
        <taxon>Fibrivirga</taxon>
    </lineage>
</organism>
<gene>
    <name evidence="7" type="ORF">F7231_22325</name>
</gene>
<evidence type="ECO:0000256" key="4">
    <source>
        <dbReference type="ARBA" id="ARBA00022989"/>
    </source>
</evidence>
<dbReference type="RefSeq" id="WP_166693613.1">
    <property type="nucleotide sequence ID" value="NZ_WAEL01000009.1"/>
</dbReference>
<dbReference type="Pfam" id="PF05875">
    <property type="entry name" value="Ceramidase"/>
    <property type="match status" value="1"/>
</dbReference>